<protein>
    <submittedName>
        <fullName evidence="4">PLIN3 protein</fullName>
    </submittedName>
</protein>
<organism evidence="4 5">
    <name type="scientific">Dromaius novaehollandiae</name>
    <name type="common">Emu</name>
    <dbReference type="NCBI Taxonomy" id="8790"/>
    <lineage>
        <taxon>Eukaryota</taxon>
        <taxon>Metazoa</taxon>
        <taxon>Chordata</taxon>
        <taxon>Craniata</taxon>
        <taxon>Vertebrata</taxon>
        <taxon>Euteleostomi</taxon>
        <taxon>Archelosauria</taxon>
        <taxon>Archosauria</taxon>
        <taxon>Dinosauria</taxon>
        <taxon>Saurischia</taxon>
        <taxon>Theropoda</taxon>
        <taxon>Coelurosauria</taxon>
        <taxon>Aves</taxon>
        <taxon>Palaeognathae</taxon>
        <taxon>Casuariiformes</taxon>
        <taxon>Dromaiidae</taxon>
        <taxon>Dromaius</taxon>
    </lineage>
</organism>
<dbReference type="GO" id="GO:0005811">
    <property type="term" value="C:lipid droplet"/>
    <property type="evidence" value="ECO:0007669"/>
    <property type="project" value="UniProtKB-SubCell"/>
</dbReference>
<evidence type="ECO:0000256" key="3">
    <source>
        <dbReference type="ARBA" id="ARBA00022677"/>
    </source>
</evidence>
<evidence type="ECO:0000256" key="1">
    <source>
        <dbReference type="ARBA" id="ARBA00004502"/>
    </source>
</evidence>
<accession>A0A7K9BII1</accession>
<comment type="similarity">
    <text evidence="2">Belongs to the perilipin family.</text>
</comment>
<dbReference type="InterPro" id="IPR004279">
    <property type="entry name" value="Perilipin"/>
</dbReference>
<dbReference type="Proteomes" id="UP000543287">
    <property type="component" value="Unassembled WGS sequence"/>
</dbReference>
<comment type="subcellular location">
    <subcellularLocation>
        <location evidence="1">Lipid droplet</location>
    </subcellularLocation>
</comment>
<feature type="non-terminal residue" evidence="4">
    <location>
        <position position="1"/>
    </location>
</feature>
<evidence type="ECO:0000256" key="2">
    <source>
        <dbReference type="ARBA" id="ARBA00006311"/>
    </source>
</evidence>
<evidence type="ECO:0000313" key="5">
    <source>
        <dbReference type="Proteomes" id="UP000543287"/>
    </source>
</evidence>
<comment type="caution">
    <text evidence="4">The sequence shown here is derived from an EMBL/GenBank/DDBJ whole genome shotgun (WGS) entry which is preliminary data.</text>
</comment>
<proteinExistence type="inferred from homology"/>
<keyword evidence="3" id="KW-0551">Lipid droplet</keyword>
<name>A0A7K9BII1_DRONO</name>
<dbReference type="PANTHER" id="PTHR14024:SF51">
    <property type="entry name" value="PERILIPIN-RELATED"/>
    <property type="match status" value="1"/>
</dbReference>
<gene>
    <name evidence="4" type="primary">Plin3_2</name>
    <name evidence="4" type="ORF">DRONOV_R06892</name>
</gene>
<dbReference type="GO" id="GO:0010890">
    <property type="term" value="P:positive regulation of triglyceride storage"/>
    <property type="evidence" value="ECO:0007669"/>
    <property type="project" value="TreeGrafter"/>
</dbReference>
<dbReference type="Pfam" id="PF03036">
    <property type="entry name" value="Perilipin"/>
    <property type="match status" value="1"/>
</dbReference>
<evidence type="ECO:0000313" key="4">
    <source>
        <dbReference type="EMBL" id="NXG40161.1"/>
    </source>
</evidence>
<sequence length="118" mass="12655">VNLVSNVTLVTSACDVVSTAYVSTKESHPYIRSVCEAAEQGVKSVTEATATCVQPVLTTLKPQVAVANEHAFKPLDKLGEKLPLLQKSMDQVRTKGYALLGWKGDGSEVGLHKDRITS</sequence>
<dbReference type="GO" id="GO:0019915">
    <property type="term" value="P:lipid storage"/>
    <property type="evidence" value="ECO:0007669"/>
    <property type="project" value="TreeGrafter"/>
</dbReference>
<dbReference type="PANTHER" id="PTHR14024">
    <property type="entry name" value="PERILIPIN"/>
    <property type="match status" value="1"/>
</dbReference>
<dbReference type="GO" id="GO:0005829">
    <property type="term" value="C:cytosol"/>
    <property type="evidence" value="ECO:0007669"/>
    <property type="project" value="TreeGrafter"/>
</dbReference>
<feature type="non-terminal residue" evidence="4">
    <location>
        <position position="118"/>
    </location>
</feature>
<dbReference type="EMBL" id="VWZH01000646">
    <property type="protein sequence ID" value="NXG40161.1"/>
    <property type="molecule type" value="Genomic_DNA"/>
</dbReference>
<reference evidence="4 5" key="1">
    <citation type="submission" date="2019-09" db="EMBL/GenBank/DDBJ databases">
        <title>Bird 10,000 Genomes (B10K) Project - Family phase.</title>
        <authorList>
            <person name="Zhang G."/>
        </authorList>
    </citation>
    <scope>NUCLEOTIDE SEQUENCE [LARGE SCALE GENOMIC DNA]</scope>
    <source>
        <strain evidence="4">B10K-LSUMZ-23963</strain>
        <tissue evidence="4">Muscle</tissue>
    </source>
</reference>
<dbReference type="AlphaFoldDB" id="A0A7K9BII1"/>